<name>K0TAL5_THAOC</name>
<feature type="non-terminal residue" evidence="2">
    <location>
        <position position="1"/>
    </location>
</feature>
<reference evidence="2 3" key="1">
    <citation type="journal article" date="2012" name="Genome Biol.">
        <title>Genome and low-iron response of an oceanic diatom adapted to chronic iron limitation.</title>
        <authorList>
            <person name="Lommer M."/>
            <person name="Specht M."/>
            <person name="Roy A.S."/>
            <person name="Kraemer L."/>
            <person name="Andreson R."/>
            <person name="Gutowska M.A."/>
            <person name="Wolf J."/>
            <person name="Bergner S.V."/>
            <person name="Schilhabel M.B."/>
            <person name="Klostermeier U.C."/>
            <person name="Beiko R.G."/>
            <person name="Rosenstiel P."/>
            <person name="Hippler M."/>
            <person name="Laroche J."/>
        </authorList>
    </citation>
    <scope>NUCLEOTIDE SEQUENCE [LARGE SCALE GENOMIC DNA]</scope>
    <source>
        <strain evidence="2 3">CCMP1005</strain>
    </source>
</reference>
<dbReference type="Proteomes" id="UP000266841">
    <property type="component" value="Unassembled WGS sequence"/>
</dbReference>
<comment type="caution">
    <text evidence="2">The sequence shown here is derived from an EMBL/GenBank/DDBJ whole genome shotgun (WGS) entry which is preliminary data.</text>
</comment>
<feature type="region of interest" description="Disordered" evidence="1">
    <location>
        <begin position="246"/>
        <end position="283"/>
    </location>
</feature>
<gene>
    <name evidence="2" type="ORF">THAOC_03765</name>
</gene>
<dbReference type="EMBL" id="AGNL01003562">
    <property type="protein sequence ID" value="EJK74550.1"/>
    <property type="molecule type" value="Genomic_DNA"/>
</dbReference>
<proteinExistence type="predicted"/>
<accession>K0TAL5</accession>
<evidence type="ECO:0000313" key="2">
    <source>
        <dbReference type="EMBL" id="EJK74550.1"/>
    </source>
</evidence>
<protein>
    <submittedName>
        <fullName evidence="2">Uncharacterized protein</fullName>
    </submittedName>
</protein>
<evidence type="ECO:0000313" key="3">
    <source>
        <dbReference type="Proteomes" id="UP000266841"/>
    </source>
</evidence>
<keyword evidence="3" id="KW-1185">Reference proteome</keyword>
<sequence>QRATGLGSKVARSRLEHWLWFYVVSRKGHTATNKSRRAMSGAQNSTSIYWQQKNTMNTDATSSFIAAPLTGPLCHNWLTFSRVGQEGRHGGGQIEYPDTWGYSMVKASGRTSETAADGRALAEAEFYFFPPHPPWDSFEITGLSRMSNMDPTLQEMWKDPERQSRSLLLQFLSSARKSPPVQECLVWGLLRGEFRGPDSGDPEGEESHLLLKTKDLMRNDAPTLRNPVVTSQGHHDAHNHTAGVAGRAVGEGSGHGPGQPVKDCQEPSISTRAARDEASYPTC</sequence>
<organism evidence="2 3">
    <name type="scientific">Thalassiosira oceanica</name>
    <name type="common">Marine diatom</name>
    <dbReference type="NCBI Taxonomy" id="159749"/>
    <lineage>
        <taxon>Eukaryota</taxon>
        <taxon>Sar</taxon>
        <taxon>Stramenopiles</taxon>
        <taxon>Ochrophyta</taxon>
        <taxon>Bacillariophyta</taxon>
        <taxon>Coscinodiscophyceae</taxon>
        <taxon>Thalassiosirophycidae</taxon>
        <taxon>Thalassiosirales</taxon>
        <taxon>Thalassiosiraceae</taxon>
        <taxon>Thalassiosira</taxon>
    </lineage>
</organism>
<evidence type="ECO:0000256" key="1">
    <source>
        <dbReference type="SAM" id="MobiDB-lite"/>
    </source>
</evidence>
<feature type="compositionally biased region" description="Basic and acidic residues" evidence="1">
    <location>
        <begin position="273"/>
        <end position="283"/>
    </location>
</feature>
<dbReference type="AlphaFoldDB" id="K0TAL5"/>